<feature type="domain" description="Pseudouridine synthase RsuA/RluA-like" evidence="1">
    <location>
        <begin position="24"/>
        <end position="169"/>
    </location>
</feature>
<evidence type="ECO:0000259" key="1">
    <source>
        <dbReference type="Pfam" id="PF00849"/>
    </source>
</evidence>
<dbReference type="InterPro" id="IPR006145">
    <property type="entry name" value="PsdUridine_synth_RsuA/RluA"/>
</dbReference>
<evidence type="ECO:0000313" key="2">
    <source>
        <dbReference type="EMBL" id="RZO77313.1"/>
    </source>
</evidence>
<protein>
    <submittedName>
        <fullName evidence="2">RNA pseudouridine synthase</fullName>
    </submittedName>
</protein>
<accession>A0A520S4D4</accession>
<dbReference type="PANTHER" id="PTHR21600">
    <property type="entry name" value="MITOCHONDRIAL RNA PSEUDOURIDINE SYNTHASE"/>
    <property type="match status" value="1"/>
</dbReference>
<dbReference type="GO" id="GO:0000455">
    <property type="term" value="P:enzyme-directed rRNA pseudouridine synthesis"/>
    <property type="evidence" value="ECO:0007669"/>
    <property type="project" value="TreeGrafter"/>
</dbReference>
<dbReference type="Pfam" id="PF00849">
    <property type="entry name" value="PseudoU_synth_2"/>
    <property type="match status" value="1"/>
</dbReference>
<comment type="caution">
    <text evidence="2">The sequence shown here is derived from an EMBL/GenBank/DDBJ whole genome shotgun (WGS) entry which is preliminary data.</text>
</comment>
<dbReference type="CDD" id="cd02869">
    <property type="entry name" value="PseudoU_synth_RluA_like"/>
    <property type="match status" value="1"/>
</dbReference>
<dbReference type="GO" id="GO:0140098">
    <property type="term" value="F:catalytic activity, acting on RNA"/>
    <property type="evidence" value="ECO:0007669"/>
    <property type="project" value="UniProtKB-ARBA"/>
</dbReference>
<dbReference type="AlphaFoldDB" id="A0A520S4D4"/>
<gene>
    <name evidence="2" type="ORF">EVA68_01615</name>
</gene>
<dbReference type="GO" id="GO:0009982">
    <property type="term" value="F:pseudouridine synthase activity"/>
    <property type="evidence" value="ECO:0007669"/>
    <property type="project" value="InterPro"/>
</dbReference>
<dbReference type="EMBL" id="SHAG01000003">
    <property type="protein sequence ID" value="RZO77313.1"/>
    <property type="molecule type" value="Genomic_DNA"/>
</dbReference>
<sequence>MVHYTHHIPDPCEEEVLTKYVDDHILVVEKPSGLLTVPGRIVKDSVLRRVLTSYPEATIVHRLDLDTSGLLILSCSKEATRELNRQFREREIVKEYVATVFGVPNNSKGEISLRIRPDPVNRPMQIIDQVGGKPCCTRYEVLSTGAGNSELRLLPLTGRSHQLRIHLASVGHPILGCDLYAHEEARRLSNRLLLHAAKLKFRHPITQQAITLSSQAPF</sequence>
<dbReference type="Proteomes" id="UP000316199">
    <property type="component" value="Unassembled WGS sequence"/>
</dbReference>
<proteinExistence type="predicted"/>
<dbReference type="InterPro" id="IPR006224">
    <property type="entry name" value="PsdUridine_synth_RluA-like_CS"/>
</dbReference>
<dbReference type="SUPFAM" id="SSF55120">
    <property type="entry name" value="Pseudouridine synthase"/>
    <property type="match status" value="1"/>
</dbReference>
<dbReference type="Gene3D" id="3.30.2350.10">
    <property type="entry name" value="Pseudouridine synthase"/>
    <property type="match status" value="1"/>
</dbReference>
<dbReference type="PANTHER" id="PTHR21600:SF89">
    <property type="entry name" value="RIBOSOMAL LARGE SUBUNIT PSEUDOURIDINE SYNTHASE A"/>
    <property type="match status" value="1"/>
</dbReference>
<dbReference type="GO" id="GO:0003723">
    <property type="term" value="F:RNA binding"/>
    <property type="evidence" value="ECO:0007669"/>
    <property type="project" value="InterPro"/>
</dbReference>
<organism evidence="2 3">
    <name type="scientific">OM182 bacterium</name>
    <dbReference type="NCBI Taxonomy" id="2510334"/>
    <lineage>
        <taxon>Bacteria</taxon>
        <taxon>Pseudomonadati</taxon>
        <taxon>Pseudomonadota</taxon>
        <taxon>Gammaproteobacteria</taxon>
        <taxon>OMG group</taxon>
        <taxon>OM182 clade</taxon>
    </lineage>
</organism>
<reference evidence="2 3" key="1">
    <citation type="submission" date="2019-02" db="EMBL/GenBank/DDBJ databases">
        <title>Prokaryotic population dynamics and viral predation in marine succession experiment using metagenomics: the confinement effect.</title>
        <authorList>
            <person name="Haro-Moreno J.M."/>
            <person name="Rodriguez-Valera F."/>
            <person name="Lopez-Perez M."/>
        </authorList>
    </citation>
    <scope>NUCLEOTIDE SEQUENCE [LARGE SCALE GENOMIC DNA]</scope>
    <source>
        <strain evidence="2">MED-G157</strain>
    </source>
</reference>
<dbReference type="InterPro" id="IPR020103">
    <property type="entry name" value="PsdUridine_synth_cat_dom_sf"/>
</dbReference>
<name>A0A520S4D4_9GAMM</name>
<dbReference type="PROSITE" id="PS01129">
    <property type="entry name" value="PSI_RLU"/>
    <property type="match status" value="1"/>
</dbReference>
<dbReference type="InterPro" id="IPR050188">
    <property type="entry name" value="RluA_PseudoU_synthase"/>
</dbReference>
<evidence type="ECO:0000313" key="3">
    <source>
        <dbReference type="Proteomes" id="UP000316199"/>
    </source>
</evidence>